<organism evidence="12 13">
    <name type="scientific">Habropoda laboriosa</name>
    <dbReference type="NCBI Taxonomy" id="597456"/>
    <lineage>
        <taxon>Eukaryota</taxon>
        <taxon>Metazoa</taxon>
        <taxon>Ecdysozoa</taxon>
        <taxon>Arthropoda</taxon>
        <taxon>Hexapoda</taxon>
        <taxon>Insecta</taxon>
        <taxon>Pterygota</taxon>
        <taxon>Neoptera</taxon>
        <taxon>Endopterygota</taxon>
        <taxon>Hymenoptera</taxon>
        <taxon>Apocrita</taxon>
        <taxon>Aculeata</taxon>
        <taxon>Apoidea</taxon>
        <taxon>Anthophila</taxon>
        <taxon>Apidae</taxon>
        <taxon>Habropoda</taxon>
    </lineage>
</organism>
<feature type="domain" description="Cytochrome oxidase subunit II copper A binding" evidence="11">
    <location>
        <begin position="13"/>
        <end position="142"/>
    </location>
</feature>
<evidence type="ECO:0000256" key="4">
    <source>
        <dbReference type="ARBA" id="ARBA00012949"/>
    </source>
</evidence>
<dbReference type="InterPro" id="IPR045187">
    <property type="entry name" value="CcO_II"/>
</dbReference>
<dbReference type="GO" id="GO:0042773">
    <property type="term" value="P:ATP synthesis coupled electron transport"/>
    <property type="evidence" value="ECO:0007669"/>
    <property type="project" value="TreeGrafter"/>
</dbReference>
<comment type="catalytic activity">
    <reaction evidence="10">
        <text>4 Fe(II)-[cytochrome c] + O2 + 8 H(+)(in) = 4 Fe(III)-[cytochrome c] + 2 H2O + 4 H(+)(out)</text>
        <dbReference type="Rhea" id="RHEA:11436"/>
        <dbReference type="Rhea" id="RHEA-COMP:10350"/>
        <dbReference type="Rhea" id="RHEA-COMP:14399"/>
        <dbReference type="ChEBI" id="CHEBI:15377"/>
        <dbReference type="ChEBI" id="CHEBI:15378"/>
        <dbReference type="ChEBI" id="CHEBI:15379"/>
        <dbReference type="ChEBI" id="CHEBI:29033"/>
        <dbReference type="ChEBI" id="CHEBI:29034"/>
        <dbReference type="EC" id="7.1.1.9"/>
    </reaction>
    <physiologicalReaction direction="left-to-right" evidence="10">
        <dbReference type="Rhea" id="RHEA:11437"/>
    </physiologicalReaction>
</comment>
<evidence type="ECO:0000259" key="11">
    <source>
        <dbReference type="PROSITE" id="PS50857"/>
    </source>
</evidence>
<keyword evidence="8" id="KW-0472">Membrane</keyword>
<dbReference type="InterPro" id="IPR008972">
    <property type="entry name" value="Cupredoxin"/>
</dbReference>
<dbReference type="Gene3D" id="2.60.40.420">
    <property type="entry name" value="Cupredoxins - blue copper proteins"/>
    <property type="match status" value="1"/>
</dbReference>
<sequence>MNDRTGSTRQADEDSYVVERVHEAVEPVVEFVGFGNDTRGDTGPNALFHTHYVDNRLIVPFGIPIRLIVTSADVIHSWALQSLGIKIDAVPGRINQVNLYSNRPGLFFETFTNGLNSNLPGHKPRVAEKSVYGPRGPGHMSQVPDLEEDPRSCEMRYSGQYASTIIRRGPGKSAPRAQRTSGGLKTKFLIGYNE</sequence>
<dbReference type="Proteomes" id="UP000053825">
    <property type="component" value="Unassembled WGS sequence"/>
</dbReference>
<keyword evidence="6" id="KW-0186">Copper</keyword>
<evidence type="ECO:0000256" key="5">
    <source>
        <dbReference type="ARBA" id="ARBA00022842"/>
    </source>
</evidence>
<dbReference type="PRINTS" id="PR01166">
    <property type="entry name" value="CYCOXIDASEII"/>
</dbReference>
<dbReference type="PROSITE" id="PS50857">
    <property type="entry name" value="COX2_CUA"/>
    <property type="match status" value="1"/>
</dbReference>
<evidence type="ECO:0000256" key="8">
    <source>
        <dbReference type="ARBA" id="ARBA00023136"/>
    </source>
</evidence>
<evidence type="ECO:0000256" key="1">
    <source>
        <dbReference type="ARBA" id="ARBA00001935"/>
    </source>
</evidence>
<dbReference type="SUPFAM" id="SSF49503">
    <property type="entry name" value="Cupredoxins"/>
    <property type="match status" value="1"/>
</dbReference>
<evidence type="ECO:0000313" key="13">
    <source>
        <dbReference type="Proteomes" id="UP000053825"/>
    </source>
</evidence>
<accession>A0A0L7RFA0</accession>
<evidence type="ECO:0000256" key="3">
    <source>
        <dbReference type="ARBA" id="ARBA00007866"/>
    </source>
</evidence>
<keyword evidence="7" id="KW-0496">Mitochondrion</keyword>
<comment type="similarity">
    <text evidence="3">Belongs to the cytochrome c oxidase subunit 2 family.</text>
</comment>
<comment type="cofactor">
    <cofactor evidence="1">
        <name>Cu cation</name>
        <dbReference type="ChEBI" id="CHEBI:23378"/>
    </cofactor>
</comment>
<keyword evidence="13" id="KW-1185">Reference proteome</keyword>
<dbReference type="GO" id="GO:0005507">
    <property type="term" value="F:copper ion binding"/>
    <property type="evidence" value="ECO:0007669"/>
    <property type="project" value="InterPro"/>
</dbReference>
<dbReference type="Pfam" id="PF00116">
    <property type="entry name" value="COX2"/>
    <property type="match status" value="1"/>
</dbReference>
<dbReference type="PANTHER" id="PTHR22888:SF9">
    <property type="entry name" value="CYTOCHROME C OXIDASE SUBUNIT 2"/>
    <property type="match status" value="1"/>
</dbReference>
<evidence type="ECO:0000313" key="12">
    <source>
        <dbReference type="EMBL" id="KOC69657.1"/>
    </source>
</evidence>
<dbReference type="GO" id="GO:0031966">
    <property type="term" value="C:mitochondrial membrane"/>
    <property type="evidence" value="ECO:0007669"/>
    <property type="project" value="UniProtKB-SubCell"/>
</dbReference>
<evidence type="ECO:0000256" key="6">
    <source>
        <dbReference type="ARBA" id="ARBA00023008"/>
    </source>
</evidence>
<dbReference type="GO" id="GO:0004129">
    <property type="term" value="F:cytochrome-c oxidase activity"/>
    <property type="evidence" value="ECO:0007669"/>
    <property type="project" value="UniProtKB-EC"/>
</dbReference>
<dbReference type="InterPro" id="IPR002429">
    <property type="entry name" value="CcO_II-like_C"/>
</dbReference>
<dbReference type="AlphaFoldDB" id="A0A0L7RFA0"/>
<comment type="subcellular location">
    <subcellularLocation>
        <location evidence="2">Mitochondrion membrane</location>
        <topology evidence="2">Multi-pass membrane protein</topology>
    </subcellularLocation>
</comment>
<gene>
    <name evidence="12" type="ORF">WH47_08432</name>
</gene>
<dbReference type="OrthoDB" id="539285at2759"/>
<evidence type="ECO:0000256" key="7">
    <source>
        <dbReference type="ARBA" id="ARBA00023128"/>
    </source>
</evidence>
<evidence type="ECO:0000256" key="10">
    <source>
        <dbReference type="ARBA" id="ARBA00049512"/>
    </source>
</evidence>
<reference evidence="12 13" key="1">
    <citation type="submission" date="2015-07" db="EMBL/GenBank/DDBJ databases">
        <title>The genome of Habropoda laboriosa.</title>
        <authorList>
            <person name="Pan H."/>
            <person name="Kapheim K."/>
        </authorList>
    </citation>
    <scope>NUCLEOTIDE SEQUENCE [LARGE SCALE GENOMIC DNA]</scope>
    <source>
        <strain evidence="12">0110345459</strain>
    </source>
</reference>
<keyword evidence="5" id="KW-0460">Magnesium</keyword>
<evidence type="ECO:0000256" key="2">
    <source>
        <dbReference type="ARBA" id="ARBA00004225"/>
    </source>
</evidence>
<dbReference type="EMBL" id="KQ414602">
    <property type="protein sequence ID" value="KOC69657.1"/>
    <property type="molecule type" value="Genomic_DNA"/>
</dbReference>
<evidence type="ECO:0000256" key="9">
    <source>
        <dbReference type="ARBA" id="ARBA00031389"/>
    </source>
</evidence>
<name>A0A0L7RFA0_9HYME</name>
<proteinExistence type="inferred from homology"/>
<dbReference type="STRING" id="597456.A0A0L7RFA0"/>
<dbReference type="EC" id="7.1.1.9" evidence="4"/>
<dbReference type="PANTHER" id="PTHR22888">
    <property type="entry name" value="CYTOCHROME C OXIDASE, SUBUNIT II"/>
    <property type="match status" value="1"/>
</dbReference>
<protein>
    <recommendedName>
        <fullName evidence="4">cytochrome-c oxidase</fullName>
        <ecNumber evidence="4">7.1.1.9</ecNumber>
    </recommendedName>
    <alternativeName>
        <fullName evidence="9">Cytochrome c oxidase polypeptide II</fullName>
    </alternativeName>
</protein>